<dbReference type="EMBL" id="SRHE01000460">
    <property type="protein sequence ID" value="TWW08903.1"/>
    <property type="molecule type" value="Genomic_DNA"/>
</dbReference>
<name>A0A5C6M3X9_9PLAN</name>
<accession>A0A5C6M3X9</accession>
<protein>
    <submittedName>
        <fullName evidence="1">Uncharacterized protein</fullName>
    </submittedName>
</protein>
<sequence>MADAFQAVGSNSAALFSLRVHRGDGMVLLGMNWKQGTPSRDFVGFAIEYREPGGDRFFAVRNRLAFPGVDGSVNPQTLSSKMSPIQLFRWVHFPRNAHLEGQFVYRVTPMFMNSRGELSEGEPQTAELELRRETWPGRMNVSFTRGFVSSQAFVDRYGGNEAVRKLLPSRAGDGLPVKPAHAGGGGALAGMGGGARGVL</sequence>
<organism evidence="1 2">
    <name type="scientific">Planctomyces bekefii</name>
    <dbReference type="NCBI Taxonomy" id="1653850"/>
    <lineage>
        <taxon>Bacteria</taxon>
        <taxon>Pseudomonadati</taxon>
        <taxon>Planctomycetota</taxon>
        <taxon>Planctomycetia</taxon>
        <taxon>Planctomycetales</taxon>
        <taxon>Planctomycetaceae</taxon>
        <taxon>Planctomyces</taxon>
    </lineage>
</organism>
<comment type="caution">
    <text evidence="1">The sequence shown here is derived from an EMBL/GenBank/DDBJ whole genome shotgun (WGS) entry which is preliminary data.</text>
</comment>
<gene>
    <name evidence="1" type="ORF">E3A20_19710</name>
</gene>
<reference evidence="1 2" key="2">
    <citation type="submission" date="2019-08" db="EMBL/GenBank/DDBJ databases">
        <authorList>
            <person name="Henke P."/>
        </authorList>
    </citation>
    <scope>NUCLEOTIDE SEQUENCE [LARGE SCALE GENOMIC DNA]</scope>
    <source>
        <strain evidence="1">Phe10_nw2017</strain>
    </source>
</reference>
<feature type="non-terminal residue" evidence="1">
    <location>
        <position position="199"/>
    </location>
</feature>
<keyword evidence="2" id="KW-1185">Reference proteome</keyword>
<evidence type="ECO:0000313" key="2">
    <source>
        <dbReference type="Proteomes" id="UP000321083"/>
    </source>
</evidence>
<proteinExistence type="predicted"/>
<reference evidence="1 2" key="1">
    <citation type="submission" date="2019-08" db="EMBL/GenBank/DDBJ databases">
        <title>100 year-old enigma solved: identification of Planctomyces bekefii, the type genus and species of the phylum Planctomycetes.</title>
        <authorList>
            <person name="Svetlana D.N."/>
            <person name="Overmann J."/>
        </authorList>
    </citation>
    <scope>NUCLEOTIDE SEQUENCE [LARGE SCALE GENOMIC DNA]</scope>
    <source>
        <strain evidence="1">Phe10_nw2017</strain>
    </source>
</reference>
<dbReference type="AlphaFoldDB" id="A0A5C6M3X9"/>
<evidence type="ECO:0000313" key="1">
    <source>
        <dbReference type="EMBL" id="TWW08903.1"/>
    </source>
</evidence>
<dbReference type="Proteomes" id="UP000321083">
    <property type="component" value="Unassembled WGS sequence"/>
</dbReference>